<evidence type="ECO:0000313" key="2">
    <source>
        <dbReference type="EMBL" id="KAJ3747004.1"/>
    </source>
</evidence>
<feature type="transmembrane region" description="Helical" evidence="1">
    <location>
        <begin position="44"/>
        <end position="65"/>
    </location>
</feature>
<keyword evidence="3" id="KW-1185">Reference proteome</keyword>
<sequence length="113" mass="12025">MSYIARSQWDAIKDLRKSSPSSLQILLKHNQPARFHTRILAMKFFTIISAVLIAAIGVTSVSAAADIAADPDSACRCPNNCSHKFGDSCKFYDNGNVISGSCVNGNGGLTCAT</sequence>
<name>A0A9W8P4W1_9AGAR</name>
<keyword evidence="1" id="KW-0472">Membrane</keyword>
<keyword evidence="1" id="KW-0812">Transmembrane</keyword>
<evidence type="ECO:0000313" key="3">
    <source>
        <dbReference type="Proteomes" id="UP001142393"/>
    </source>
</evidence>
<evidence type="ECO:0000256" key="1">
    <source>
        <dbReference type="SAM" id="Phobius"/>
    </source>
</evidence>
<comment type="caution">
    <text evidence="2">The sequence shown here is derived from an EMBL/GenBank/DDBJ whole genome shotgun (WGS) entry which is preliminary data.</text>
</comment>
<keyword evidence="1" id="KW-1133">Transmembrane helix</keyword>
<proteinExistence type="predicted"/>
<reference evidence="2 3" key="1">
    <citation type="journal article" date="2023" name="Proc. Natl. Acad. Sci. U.S.A.">
        <title>A global phylogenomic analysis of the shiitake genus Lentinula.</title>
        <authorList>
            <person name="Sierra-Patev S."/>
            <person name="Min B."/>
            <person name="Naranjo-Ortiz M."/>
            <person name="Looney B."/>
            <person name="Konkel Z."/>
            <person name="Slot J.C."/>
            <person name="Sakamoto Y."/>
            <person name="Steenwyk J.L."/>
            <person name="Rokas A."/>
            <person name="Carro J."/>
            <person name="Camarero S."/>
            <person name="Ferreira P."/>
            <person name="Molpeceres G."/>
            <person name="Ruiz-Duenas F.J."/>
            <person name="Serrano A."/>
            <person name="Henrissat B."/>
            <person name="Drula E."/>
            <person name="Hughes K.W."/>
            <person name="Mata J.L."/>
            <person name="Ishikawa N.K."/>
            <person name="Vargas-Isla R."/>
            <person name="Ushijima S."/>
            <person name="Smith C.A."/>
            <person name="Donoghue J."/>
            <person name="Ahrendt S."/>
            <person name="Andreopoulos W."/>
            <person name="He G."/>
            <person name="LaButti K."/>
            <person name="Lipzen A."/>
            <person name="Ng V."/>
            <person name="Riley R."/>
            <person name="Sandor L."/>
            <person name="Barry K."/>
            <person name="Martinez A.T."/>
            <person name="Xiao Y."/>
            <person name="Gibbons J.G."/>
            <person name="Terashima K."/>
            <person name="Grigoriev I.V."/>
            <person name="Hibbett D."/>
        </authorList>
    </citation>
    <scope>NUCLEOTIDE SEQUENCE [LARGE SCALE GENOMIC DNA]</scope>
    <source>
        <strain evidence="2 3">TFB7810</strain>
    </source>
</reference>
<organism evidence="2 3">
    <name type="scientific">Lentinula detonsa</name>
    <dbReference type="NCBI Taxonomy" id="2804962"/>
    <lineage>
        <taxon>Eukaryota</taxon>
        <taxon>Fungi</taxon>
        <taxon>Dikarya</taxon>
        <taxon>Basidiomycota</taxon>
        <taxon>Agaricomycotina</taxon>
        <taxon>Agaricomycetes</taxon>
        <taxon>Agaricomycetidae</taxon>
        <taxon>Agaricales</taxon>
        <taxon>Marasmiineae</taxon>
        <taxon>Omphalotaceae</taxon>
        <taxon>Lentinula</taxon>
    </lineage>
</organism>
<accession>A0A9W8P4W1</accession>
<dbReference type="EMBL" id="JANVFU010000003">
    <property type="protein sequence ID" value="KAJ3747004.1"/>
    <property type="molecule type" value="Genomic_DNA"/>
</dbReference>
<gene>
    <name evidence="2" type="ORF">DFH05DRAFT_763267</name>
</gene>
<dbReference type="AlphaFoldDB" id="A0A9W8P4W1"/>
<protein>
    <submittedName>
        <fullName evidence="2">Uncharacterized protein</fullName>
    </submittedName>
</protein>
<dbReference type="Proteomes" id="UP001142393">
    <property type="component" value="Unassembled WGS sequence"/>
</dbReference>